<gene>
    <name evidence="2" type="ORF">SAMN05421833_103175</name>
</gene>
<accession>A0A1N6UW33</accession>
<dbReference type="AlphaFoldDB" id="A0A1N6UW33"/>
<dbReference type="RefSeq" id="WP_076433441.1">
    <property type="nucleotide sequence ID" value="NZ_FTNI01000003.1"/>
</dbReference>
<dbReference type="PANTHER" id="PTHR42924:SF3">
    <property type="entry name" value="POLYMERASE_HISTIDINOL PHOSPHATASE N-TERMINAL DOMAIN-CONTAINING PROTEIN"/>
    <property type="match status" value="1"/>
</dbReference>
<sequence>MRIRALFATAAAGTLVLIGAASPALATSGVADDAQTEKASVVTTPQAVTTPPIKAPHERELIGALHEHSGYSDGWPGSRPADYFASGRDKHDLNFVGSSEHTSNVNSPMVFNEECLDPKVAPSCQNADQVNPLDSLRKWDAELEQANTATDPAKDFVGFRGFEWTSDRMGHINVYFSRENSLPETDGGTIAMDRFYDWLTTTGKDGLATFNHPGEKTLCGPLHCDVRSDLGFGWEDFKYFPKADDQMVGIEVFNRDRDFDTPPAHNAPPEGWYAHALDKGWHVGAIGAEDEGHNRTDDWGGSQYAKTVVLAKANTEKDIKRAMADRRFYAVLDNALRLDFTVDGHGMGERIHTNGKRPLAIDAHVRGSSTPLQLELVSNGGQVVAGATGDQLNASLKAADDTWYFLRVRRDGRSVAYSSPIWVNDGKQVGAPKAPESDLSTTDGRWLAGDLNVHSCFSSDVYCAGTDDVSEADPFRQGVDVRSRFAEAGSRGLDYLAVTDDGDVRSANAPGSGSHGVLAIPGYEDKVKGDAHVLGVDKLLDNGDGSAAAINKLADDARAKGGVFQIDHPGSKITKKFAGCDASTLTWGYGFDVRPDTIEVWNPSSSIRAAEDYLDCWLQRGARVALTGGSDAQTKVAQPQGAGYPTTWVLARNRSAGAVLEALRAGRTSVSSLPPAVGGRPLVIEAKRGGHFVSVIGDDVRPGETLRVRSLDALTDGSLRVVANGQTLLDQHLTRDGAIEFTAPAQPGWVRAELRLGNDLLEQTPLCGPIDVGANLCPYDAAMVAMTSPVYVR</sequence>
<proteinExistence type="predicted"/>
<dbReference type="NCBIfam" id="NF038032">
    <property type="entry name" value="CehA_McbA_metalo"/>
    <property type="match status" value="2"/>
</dbReference>
<dbReference type="InterPro" id="IPR052018">
    <property type="entry name" value="PHP_domain"/>
</dbReference>
<keyword evidence="3" id="KW-1185">Reference proteome</keyword>
<evidence type="ECO:0000313" key="3">
    <source>
        <dbReference type="Proteomes" id="UP000186096"/>
    </source>
</evidence>
<dbReference type="GO" id="GO:0004534">
    <property type="term" value="F:5'-3' RNA exonuclease activity"/>
    <property type="evidence" value="ECO:0007669"/>
    <property type="project" value="TreeGrafter"/>
</dbReference>
<dbReference type="PANTHER" id="PTHR42924">
    <property type="entry name" value="EXONUCLEASE"/>
    <property type="match status" value="1"/>
</dbReference>
<evidence type="ECO:0000256" key="1">
    <source>
        <dbReference type="SAM" id="SignalP"/>
    </source>
</evidence>
<dbReference type="Gene3D" id="3.20.20.140">
    <property type="entry name" value="Metal-dependent hydrolases"/>
    <property type="match status" value="2"/>
</dbReference>
<evidence type="ECO:0000313" key="2">
    <source>
        <dbReference type="EMBL" id="SIQ69741.1"/>
    </source>
</evidence>
<dbReference type="GO" id="GO:0035312">
    <property type="term" value="F:5'-3' DNA exonuclease activity"/>
    <property type="evidence" value="ECO:0007669"/>
    <property type="project" value="TreeGrafter"/>
</dbReference>
<dbReference type="EMBL" id="FTNI01000003">
    <property type="protein sequence ID" value="SIQ69741.1"/>
    <property type="molecule type" value="Genomic_DNA"/>
</dbReference>
<feature type="signal peptide" evidence="1">
    <location>
        <begin position="1"/>
        <end position="26"/>
    </location>
</feature>
<name>A0A1N6UW33_9ACTN</name>
<dbReference type="SUPFAM" id="SSF89550">
    <property type="entry name" value="PHP domain-like"/>
    <property type="match status" value="2"/>
</dbReference>
<dbReference type="STRING" id="58117.SAMN05421833_103175"/>
<feature type="chain" id="PRO_5012749130" evidence="1">
    <location>
        <begin position="27"/>
        <end position="793"/>
    </location>
</feature>
<reference evidence="3" key="1">
    <citation type="submission" date="2017-01" db="EMBL/GenBank/DDBJ databases">
        <authorList>
            <person name="Varghese N."/>
            <person name="Submissions S."/>
        </authorList>
    </citation>
    <scope>NUCLEOTIDE SEQUENCE [LARGE SCALE GENOMIC DNA]</scope>
    <source>
        <strain evidence="3">ATCC 12950</strain>
    </source>
</reference>
<dbReference type="OrthoDB" id="9804333at2"/>
<organism evidence="2 3">
    <name type="scientific">Microbispora rosea</name>
    <dbReference type="NCBI Taxonomy" id="58117"/>
    <lineage>
        <taxon>Bacteria</taxon>
        <taxon>Bacillati</taxon>
        <taxon>Actinomycetota</taxon>
        <taxon>Actinomycetes</taxon>
        <taxon>Streptosporangiales</taxon>
        <taxon>Streptosporangiaceae</taxon>
        <taxon>Microbispora</taxon>
    </lineage>
</organism>
<dbReference type="InterPro" id="IPR016195">
    <property type="entry name" value="Pol/histidinol_Pase-like"/>
</dbReference>
<protein>
    <submittedName>
        <fullName evidence="2">Predicted metal-dependent phosphoesterase TrpH, contains PHP domain</fullName>
    </submittedName>
</protein>
<dbReference type="Proteomes" id="UP000186096">
    <property type="component" value="Unassembled WGS sequence"/>
</dbReference>
<keyword evidence="1" id="KW-0732">Signal</keyword>